<evidence type="ECO:0000313" key="3">
    <source>
        <dbReference type="EMBL" id="AGB49554.1"/>
    </source>
</evidence>
<dbReference type="RefSeq" id="WP_015324720.1">
    <property type="nucleotide sequence ID" value="NC_019977.1"/>
</dbReference>
<dbReference type="InterPro" id="IPR057527">
    <property type="entry name" value="HVO_A0261-like_N"/>
</dbReference>
<feature type="domain" description="Methanogenesis regulatory protein FilR1 middle" evidence="1">
    <location>
        <begin position="131"/>
        <end position="254"/>
    </location>
</feature>
<evidence type="ECO:0000259" key="1">
    <source>
        <dbReference type="Pfam" id="PF08350"/>
    </source>
</evidence>
<dbReference type="HOGENOM" id="CLU_062767_1_1_2"/>
<evidence type="ECO:0000259" key="2">
    <source>
        <dbReference type="Pfam" id="PF25213"/>
    </source>
</evidence>
<reference evidence="4" key="1">
    <citation type="submission" date="2012-02" db="EMBL/GenBank/DDBJ databases">
        <title>Complete sequence of chromosome of Methanomethylovorans hollandica DSM 15978.</title>
        <authorList>
            <person name="Lucas S."/>
            <person name="Copeland A."/>
            <person name="Lapidus A."/>
            <person name="Glavina del Rio T."/>
            <person name="Dalin E."/>
            <person name="Tice H."/>
            <person name="Bruce D."/>
            <person name="Goodwin L."/>
            <person name="Pitluck S."/>
            <person name="Peters L."/>
            <person name="Mikhailova N."/>
            <person name="Held B."/>
            <person name="Kyrpides N."/>
            <person name="Mavromatis K."/>
            <person name="Ivanova N."/>
            <person name="Brettin T."/>
            <person name="Detter J.C."/>
            <person name="Han C."/>
            <person name="Larimer F."/>
            <person name="Land M."/>
            <person name="Hauser L."/>
            <person name="Markowitz V."/>
            <person name="Cheng J.-F."/>
            <person name="Hugenholtz P."/>
            <person name="Woyke T."/>
            <person name="Wu D."/>
            <person name="Spring S."/>
            <person name="Schroeder M."/>
            <person name="Brambilla E."/>
            <person name="Klenk H.-P."/>
            <person name="Eisen J.A."/>
        </authorList>
    </citation>
    <scope>NUCLEOTIDE SEQUENCE [LARGE SCALE GENOMIC DNA]</scope>
    <source>
        <strain evidence="4">DSM 15978 / NBRC 107637 / DMS1</strain>
    </source>
</reference>
<protein>
    <submittedName>
        <fullName evidence="3">Putative transcriptional regulator</fullName>
    </submittedName>
</protein>
<dbReference type="PIRSF" id="PIRSF006692">
    <property type="entry name" value="TF_HTH_AF0396_prd"/>
    <property type="match status" value="1"/>
</dbReference>
<sequence length="261" mass="31034">MKKNLLDVLFLSEKRKMVLLLLRDRARETEYLLKSLDTTRQALLPQIKILEEHYLVDHYDDIYELTTVGKIIVNDMVPLLDTLDTFDIDIDYWSTHEIDFIPSELLKRMGELKDCDIVSPSLTDIFSFHSLFHVNNKMPDSVYTVTAFLYPEFDSLLREMLENNISSYFIFSQELLDKIITEHHTEFETLLKNDNFKMYVYNKDMRVLFFTFDDTHLLMSLLRTNGEVDNKYILCTSRKALEWAKELFEYYLENSTPITKI</sequence>
<dbReference type="InterPro" id="IPR036390">
    <property type="entry name" value="WH_DNA-bd_sf"/>
</dbReference>
<proteinExistence type="predicted"/>
<evidence type="ECO:0000313" key="4">
    <source>
        <dbReference type="Proteomes" id="UP000010866"/>
    </source>
</evidence>
<feature type="domain" description="HVO-A0261-like N-terminal" evidence="2">
    <location>
        <begin position="7"/>
        <end position="85"/>
    </location>
</feature>
<dbReference type="SUPFAM" id="SSF46785">
    <property type="entry name" value="Winged helix' DNA-binding domain"/>
    <property type="match status" value="1"/>
</dbReference>
<dbReference type="InterPro" id="IPR016490">
    <property type="entry name" value="Tscrpt_reg_HTH_AF0396-typ3"/>
</dbReference>
<dbReference type="OrthoDB" id="11410at2157"/>
<dbReference type="GeneID" id="14407145"/>
<dbReference type="InterPro" id="IPR013561">
    <property type="entry name" value="FilR1_middle_dom"/>
</dbReference>
<dbReference type="Proteomes" id="UP000010866">
    <property type="component" value="Chromosome"/>
</dbReference>
<dbReference type="EMBL" id="CP003362">
    <property type="protein sequence ID" value="AGB49554.1"/>
    <property type="molecule type" value="Genomic_DNA"/>
</dbReference>
<dbReference type="Pfam" id="PF25213">
    <property type="entry name" value="HVO_A0261_N"/>
    <property type="match status" value="1"/>
</dbReference>
<keyword evidence="4" id="KW-1185">Reference proteome</keyword>
<dbReference type="Pfam" id="PF08350">
    <property type="entry name" value="FilR1_middle"/>
    <property type="match status" value="1"/>
</dbReference>
<name>L0KZY0_METHD</name>
<dbReference type="AlphaFoldDB" id="L0KZY0"/>
<dbReference type="KEGG" id="mhz:Metho_1336"/>
<gene>
    <name evidence="3" type="ordered locus">Metho_1336</name>
</gene>
<organism evidence="3 4">
    <name type="scientific">Methanomethylovorans hollandica (strain DSM 15978 / NBRC 107637 / DMS1)</name>
    <dbReference type="NCBI Taxonomy" id="867904"/>
    <lineage>
        <taxon>Archaea</taxon>
        <taxon>Methanobacteriati</taxon>
        <taxon>Methanobacteriota</taxon>
        <taxon>Stenosarchaea group</taxon>
        <taxon>Methanomicrobia</taxon>
        <taxon>Methanosarcinales</taxon>
        <taxon>Methanosarcinaceae</taxon>
        <taxon>Methanomethylovorans</taxon>
    </lineage>
</organism>
<accession>L0KZY0</accession>